<name>A0A3N4IFU2_ASCIM</name>
<dbReference type="GO" id="GO:0004622">
    <property type="term" value="F:phosphatidylcholine lysophospholipase activity"/>
    <property type="evidence" value="ECO:0007669"/>
    <property type="project" value="TreeGrafter"/>
</dbReference>
<feature type="chain" id="PRO_5018245944" evidence="1">
    <location>
        <begin position="21"/>
        <end position="230"/>
    </location>
</feature>
<evidence type="ECO:0000313" key="3">
    <source>
        <dbReference type="EMBL" id="RPA83000.1"/>
    </source>
</evidence>
<feature type="domain" description="SGNH hydrolase-type esterase" evidence="2">
    <location>
        <begin position="27"/>
        <end position="205"/>
    </location>
</feature>
<keyword evidence="1" id="KW-0732">Signal</keyword>
<proteinExistence type="predicted"/>
<protein>
    <submittedName>
        <fullName evidence="3">SGNH hydrolase</fullName>
    </submittedName>
</protein>
<keyword evidence="4" id="KW-1185">Reference proteome</keyword>
<dbReference type="OrthoDB" id="2119228at2759"/>
<keyword evidence="3" id="KW-0378">Hydrolase</keyword>
<dbReference type="Proteomes" id="UP000275078">
    <property type="component" value="Unassembled WGS sequence"/>
</dbReference>
<dbReference type="EMBL" id="ML119667">
    <property type="protein sequence ID" value="RPA83000.1"/>
    <property type="molecule type" value="Genomic_DNA"/>
</dbReference>
<accession>A0A3N4IFU2</accession>
<dbReference type="InterPro" id="IPR051532">
    <property type="entry name" value="Ester_Hydrolysis_Enzymes"/>
</dbReference>
<dbReference type="PANTHER" id="PTHR30383:SF2">
    <property type="entry name" value="CELLULOSE-BINDING PROTEIN"/>
    <property type="match status" value="1"/>
</dbReference>
<reference evidence="3 4" key="1">
    <citation type="journal article" date="2018" name="Nat. Ecol. Evol.">
        <title>Pezizomycetes genomes reveal the molecular basis of ectomycorrhizal truffle lifestyle.</title>
        <authorList>
            <person name="Murat C."/>
            <person name="Payen T."/>
            <person name="Noel B."/>
            <person name="Kuo A."/>
            <person name="Morin E."/>
            <person name="Chen J."/>
            <person name="Kohler A."/>
            <person name="Krizsan K."/>
            <person name="Balestrini R."/>
            <person name="Da Silva C."/>
            <person name="Montanini B."/>
            <person name="Hainaut M."/>
            <person name="Levati E."/>
            <person name="Barry K.W."/>
            <person name="Belfiori B."/>
            <person name="Cichocki N."/>
            <person name="Clum A."/>
            <person name="Dockter R.B."/>
            <person name="Fauchery L."/>
            <person name="Guy J."/>
            <person name="Iotti M."/>
            <person name="Le Tacon F."/>
            <person name="Lindquist E.A."/>
            <person name="Lipzen A."/>
            <person name="Malagnac F."/>
            <person name="Mello A."/>
            <person name="Molinier V."/>
            <person name="Miyauchi S."/>
            <person name="Poulain J."/>
            <person name="Riccioni C."/>
            <person name="Rubini A."/>
            <person name="Sitrit Y."/>
            <person name="Splivallo R."/>
            <person name="Traeger S."/>
            <person name="Wang M."/>
            <person name="Zifcakova L."/>
            <person name="Wipf D."/>
            <person name="Zambonelli A."/>
            <person name="Paolocci F."/>
            <person name="Nowrousian M."/>
            <person name="Ottonello S."/>
            <person name="Baldrian P."/>
            <person name="Spatafora J.W."/>
            <person name="Henrissat B."/>
            <person name="Nagy L.G."/>
            <person name="Aury J.M."/>
            <person name="Wincker P."/>
            <person name="Grigoriev I.V."/>
            <person name="Bonfante P."/>
            <person name="Martin F.M."/>
        </authorList>
    </citation>
    <scope>NUCLEOTIDE SEQUENCE [LARGE SCALE GENOMIC DNA]</scope>
    <source>
        <strain evidence="3 4">RN42</strain>
    </source>
</reference>
<organism evidence="3 4">
    <name type="scientific">Ascobolus immersus RN42</name>
    <dbReference type="NCBI Taxonomy" id="1160509"/>
    <lineage>
        <taxon>Eukaryota</taxon>
        <taxon>Fungi</taxon>
        <taxon>Dikarya</taxon>
        <taxon>Ascomycota</taxon>
        <taxon>Pezizomycotina</taxon>
        <taxon>Pezizomycetes</taxon>
        <taxon>Pezizales</taxon>
        <taxon>Ascobolaceae</taxon>
        <taxon>Ascobolus</taxon>
    </lineage>
</organism>
<evidence type="ECO:0000256" key="1">
    <source>
        <dbReference type="SAM" id="SignalP"/>
    </source>
</evidence>
<dbReference type="PANTHER" id="PTHR30383">
    <property type="entry name" value="THIOESTERASE 1/PROTEASE 1/LYSOPHOSPHOLIPASE L1"/>
    <property type="match status" value="1"/>
</dbReference>
<gene>
    <name evidence="3" type="ORF">BJ508DRAFT_413669</name>
</gene>
<dbReference type="InterPro" id="IPR013830">
    <property type="entry name" value="SGNH_hydro"/>
</dbReference>
<feature type="signal peptide" evidence="1">
    <location>
        <begin position="1"/>
        <end position="20"/>
    </location>
</feature>
<dbReference type="SUPFAM" id="SSF52266">
    <property type="entry name" value="SGNH hydrolase"/>
    <property type="match status" value="1"/>
</dbReference>
<dbReference type="Pfam" id="PF13472">
    <property type="entry name" value="Lipase_GDSL_2"/>
    <property type="match status" value="1"/>
</dbReference>
<dbReference type="Gene3D" id="3.40.50.1110">
    <property type="entry name" value="SGNH hydrolase"/>
    <property type="match status" value="1"/>
</dbReference>
<dbReference type="InterPro" id="IPR036514">
    <property type="entry name" value="SGNH_hydro_sf"/>
</dbReference>
<dbReference type="AlphaFoldDB" id="A0A3N4IFU2"/>
<sequence>MKLSVFSLLAAPLQLAIVNAAINIMPLGDSITEITCWRPKLWSLLQQASYTAQIDFIGSVTTPSTQCPTHPPFDLHNEGHAGYQAINIANQNQLVGWLQPTKPDIITMHLGTVDTVYRRSVPEIITAFDKLLSQMRTRNPEIYVLVAKIIPLGAGFTDVRGLNGEIEKWANRVTTKRSPMVLVDQWTGYVSDLDNYDGIHPGDSGDVKIADKWFGPLVTAIEWVLAKQLV</sequence>
<evidence type="ECO:0000259" key="2">
    <source>
        <dbReference type="Pfam" id="PF13472"/>
    </source>
</evidence>
<dbReference type="CDD" id="cd01833">
    <property type="entry name" value="XynB_like"/>
    <property type="match status" value="1"/>
</dbReference>
<evidence type="ECO:0000313" key="4">
    <source>
        <dbReference type="Proteomes" id="UP000275078"/>
    </source>
</evidence>